<evidence type="ECO:0000259" key="3">
    <source>
        <dbReference type="PROSITE" id="PS50110"/>
    </source>
</evidence>
<dbReference type="SUPFAM" id="SSF52172">
    <property type="entry name" value="CheY-like"/>
    <property type="match status" value="1"/>
</dbReference>
<accession>A0A2G4YPW6</accession>
<dbReference type="PANTHER" id="PTHR44591:SF21">
    <property type="entry name" value="TWO-COMPONENT RESPONSE REGULATOR"/>
    <property type="match status" value="1"/>
</dbReference>
<dbReference type="Pfam" id="PF00072">
    <property type="entry name" value="Response_reg"/>
    <property type="match status" value="1"/>
</dbReference>
<dbReference type="InterPro" id="IPR001789">
    <property type="entry name" value="Sig_transdc_resp-reg_receiver"/>
</dbReference>
<dbReference type="GO" id="GO:0000160">
    <property type="term" value="P:phosphorelay signal transduction system"/>
    <property type="evidence" value="ECO:0007669"/>
    <property type="project" value="InterPro"/>
</dbReference>
<dbReference type="OrthoDB" id="7243049at2"/>
<feature type="modified residue" description="4-aspartylphosphate" evidence="2">
    <location>
        <position position="52"/>
    </location>
</feature>
<dbReference type="PANTHER" id="PTHR44591">
    <property type="entry name" value="STRESS RESPONSE REGULATOR PROTEIN 1"/>
    <property type="match status" value="1"/>
</dbReference>
<dbReference type="RefSeq" id="WP_099473251.1">
    <property type="nucleotide sequence ID" value="NZ_CAXBMK010000003.1"/>
</dbReference>
<reference evidence="4 5" key="1">
    <citation type="submission" date="2017-10" db="EMBL/GenBank/DDBJ databases">
        <title>Frigbacter circumglobatus gen. nov. sp. nov., isolated from sediment cultured in situ.</title>
        <authorList>
            <person name="Zhao Z."/>
        </authorList>
    </citation>
    <scope>NUCLEOTIDE SEQUENCE [LARGE SCALE GENOMIC DNA]</scope>
    <source>
        <strain evidence="4 5">ZYL</strain>
    </source>
</reference>
<keyword evidence="5" id="KW-1185">Reference proteome</keyword>
<dbReference type="EMBL" id="PDEM01000024">
    <property type="protein sequence ID" value="PHZ84371.1"/>
    <property type="molecule type" value="Genomic_DNA"/>
</dbReference>
<dbReference type="SMART" id="SM00448">
    <property type="entry name" value="REC"/>
    <property type="match status" value="1"/>
</dbReference>
<protein>
    <submittedName>
        <fullName evidence="4">Response regulator</fullName>
    </submittedName>
</protein>
<keyword evidence="1 2" id="KW-0597">Phosphoprotein</keyword>
<dbReference type="Gene3D" id="3.40.50.2300">
    <property type="match status" value="1"/>
</dbReference>
<feature type="domain" description="Response regulatory" evidence="3">
    <location>
        <begin position="3"/>
        <end position="117"/>
    </location>
</feature>
<evidence type="ECO:0000313" key="4">
    <source>
        <dbReference type="EMBL" id="PHZ84371.1"/>
    </source>
</evidence>
<dbReference type="AlphaFoldDB" id="A0A2G4YPW6"/>
<comment type="caution">
    <text evidence="4">The sequence shown here is derived from an EMBL/GenBank/DDBJ whole genome shotgun (WGS) entry which is preliminary data.</text>
</comment>
<dbReference type="InParanoid" id="A0A2G4YPW6"/>
<proteinExistence type="predicted"/>
<dbReference type="InterPro" id="IPR011006">
    <property type="entry name" value="CheY-like_superfamily"/>
</dbReference>
<evidence type="ECO:0000313" key="5">
    <source>
        <dbReference type="Proteomes" id="UP000229730"/>
    </source>
</evidence>
<dbReference type="CDD" id="cd17546">
    <property type="entry name" value="REC_hyHK_CKI1_RcsC-like"/>
    <property type="match status" value="1"/>
</dbReference>
<dbReference type="InterPro" id="IPR050595">
    <property type="entry name" value="Bact_response_regulator"/>
</dbReference>
<name>A0A2G4YPW6_9PROT</name>
<evidence type="ECO:0000256" key="1">
    <source>
        <dbReference type="ARBA" id="ARBA00022553"/>
    </source>
</evidence>
<dbReference type="PROSITE" id="PS50110">
    <property type="entry name" value="RESPONSE_REGULATORY"/>
    <property type="match status" value="1"/>
</dbReference>
<dbReference type="Proteomes" id="UP000229730">
    <property type="component" value="Unassembled WGS sequence"/>
</dbReference>
<evidence type="ECO:0000256" key="2">
    <source>
        <dbReference type="PROSITE-ProRule" id="PRU00169"/>
    </source>
</evidence>
<organism evidence="4 5">
    <name type="scientific">Paremcibacter congregatus</name>
    <dbReference type="NCBI Taxonomy" id="2043170"/>
    <lineage>
        <taxon>Bacteria</taxon>
        <taxon>Pseudomonadati</taxon>
        <taxon>Pseudomonadota</taxon>
        <taxon>Alphaproteobacteria</taxon>
        <taxon>Emcibacterales</taxon>
        <taxon>Emcibacteraceae</taxon>
        <taxon>Paremcibacter</taxon>
    </lineage>
</organism>
<sequence length="124" mass="13650">MARILIAEDELAVRTFVSRALELRGHSIVAVEDGGAAARALTLEEFDLLLTDIVMPVMDGIALALQAAAEHPDMPILMMTGYSHERQRAHNLESLIHDVISKPFSLDDLCDMVEKALKKGEKRA</sequence>
<gene>
    <name evidence="4" type="ORF">CRD36_11175</name>
</gene>